<dbReference type="InterPro" id="IPR050595">
    <property type="entry name" value="Bact_response_regulator"/>
</dbReference>
<evidence type="ECO:0000259" key="3">
    <source>
        <dbReference type="PROSITE" id="PS50110"/>
    </source>
</evidence>
<dbReference type="SUPFAM" id="SSF52172">
    <property type="entry name" value="CheY-like"/>
    <property type="match status" value="1"/>
</dbReference>
<gene>
    <name evidence="4" type="ORF">DCG58_06680</name>
</gene>
<dbReference type="Gene3D" id="3.40.50.2300">
    <property type="match status" value="1"/>
</dbReference>
<feature type="domain" description="Response regulatory" evidence="3">
    <location>
        <begin position="133"/>
        <end position="246"/>
    </location>
</feature>
<dbReference type="PROSITE" id="PS50110">
    <property type="entry name" value="RESPONSE_REGULATORY"/>
    <property type="match status" value="1"/>
</dbReference>
<evidence type="ECO:0000256" key="1">
    <source>
        <dbReference type="ARBA" id="ARBA00022553"/>
    </source>
</evidence>
<dbReference type="SMART" id="SM00448">
    <property type="entry name" value="REC"/>
    <property type="match status" value="1"/>
</dbReference>
<dbReference type="NCBIfam" id="NF006623">
    <property type="entry name" value="PRK09191.1"/>
    <property type="match status" value="1"/>
</dbReference>
<dbReference type="EMBL" id="DMAN01000144">
    <property type="protein sequence ID" value="HAE26824.1"/>
    <property type="molecule type" value="Genomic_DNA"/>
</dbReference>
<dbReference type="PANTHER" id="PTHR44591:SF3">
    <property type="entry name" value="RESPONSE REGULATORY DOMAIN-CONTAINING PROTEIN"/>
    <property type="match status" value="1"/>
</dbReference>
<dbReference type="InterPro" id="IPR011006">
    <property type="entry name" value="CheY-like_superfamily"/>
</dbReference>
<evidence type="ECO:0000313" key="5">
    <source>
        <dbReference type="Proteomes" id="UP000259610"/>
    </source>
</evidence>
<name>A0A3B9GXW1_9PROT</name>
<dbReference type="Proteomes" id="UP000259610">
    <property type="component" value="Unassembled WGS sequence"/>
</dbReference>
<accession>A0A3B9GXW1</accession>
<dbReference type="GO" id="GO:0000160">
    <property type="term" value="P:phosphorelay signal transduction system"/>
    <property type="evidence" value="ECO:0007669"/>
    <property type="project" value="InterPro"/>
</dbReference>
<feature type="modified residue" description="4-aspartylphosphate" evidence="2">
    <location>
        <position position="183"/>
    </location>
</feature>
<dbReference type="Pfam" id="PF00072">
    <property type="entry name" value="Response_reg"/>
    <property type="match status" value="1"/>
</dbReference>
<dbReference type="InterPro" id="IPR053867">
    <property type="entry name" value="PhyR_sigma4"/>
</dbReference>
<dbReference type="AlphaFoldDB" id="A0A3B9GXW1"/>
<dbReference type="Gene3D" id="1.20.140.160">
    <property type="match status" value="1"/>
</dbReference>
<dbReference type="InterPro" id="IPR001789">
    <property type="entry name" value="Sig_transdc_resp-reg_receiver"/>
</dbReference>
<dbReference type="Pfam" id="PF22233">
    <property type="entry name" value="PhyR_sigma-like"/>
    <property type="match status" value="1"/>
</dbReference>
<sequence>MLYELITKELPYLRRYARAMTGDQMAGDLCVEAMLQEHVLKPQPAEAPLPKTRIDLFSLLDSILADPARLPVTNLSVPAFQNLSSRSRRALFLTAVEQLDSSAVESILKIEPEELANVLKEAERDLASSLATEVLIIEDEAMIAFQLKEIIESLGHNMVARATTREEAVKQARATRPGLMLVDIQLADNSSGLDAMDEIFKFHKVPSIVITAYPERLLSGRENEPAFLIPKPFRADHVKTVISQALLTQAAS</sequence>
<evidence type="ECO:0000256" key="2">
    <source>
        <dbReference type="PROSITE-ProRule" id="PRU00169"/>
    </source>
</evidence>
<organism evidence="4 5">
    <name type="scientific">Hyphomonas adhaerens</name>
    <dbReference type="NCBI Taxonomy" id="81029"/>
    <lineage>
        <taxon>Bacteria</taxon>
        <taxon>Pseudomonadati</taxon>
        <taxon>Pseudomonadota</taxon>
        <taxon>Alphaproteobacteria</taxon>
        <taxon>Hyphomonadales</taxon>
        <taxon>Hyphomonadaceae</taxon>
        <taxon>Hyphomonas</taxon>
    </lineage>
</organism>
<dbReference type="Pfam" id="PF22029">
    <property type="entry name" value="PhyR_sigma2"/>
    <property type="match status" value="1"/>
</dbReference>
<dbReference type="InterPro" id="IPR053866">
    <property type="entry name" value="PhyR_sigma2"/>
</dbReference>
<proteinExistence type="predicted"/>
<comment type="caution">
    <text evidence="4">The sequence shown here is derived from an EMBL/GenBank/DDBJ whole genome shotgun (WGS) entry which is preliminary data.</text>
</comment>
<keyword evidence="1 2" id="KW-0597">Phosphoprotein</keyword>
<reference evidence="4 5" key="1">
    <citation type="journal article" date="2018" name="Nat. Biotechnol.">
        <title>A standardized bacterial taxonomy based on genome phylogeny substantially revises the tree of life.</title>
        <authorList>
            <person name="Parks D.H."/>
            <person name="Chuvochina M."/>
            <person name="Waite D.W."/>
            <person name="Rinke C."/>
            <person name="Skarshewski A."/>
            <person name="Chaumeil P.A."/>
            <person name="Hugenholtz P."/>
        </authorList>
    </citation>
    <scope>NUCLEOTIDE SEQUENCE [LARGE SCALE GENOMIC DNA]</scope>
    <source>
        <strain evidence="4">UBA8733</strain>
    </source>
</reference>
<evidence type="ECO:0000313" key="4">
    <source>
        <dbReference type="EMBL" id="HAE26824.1"/>
    </source>
</evidence>
<protein>
    <submittedName>
        <fullName evidence="4">Response regulator</fullName>
    </submittedName>
</protein>
<dbReference type="RefSeq" id="WP_272987823.1">
    <property type="nucleotide sequence ID" value="NZ_CALCOC010000181.1"/>
</dbReference>
<dbReference type="PANTHER" id="PTHR44591">
    <property type="entry name" value="STRESS RESPONSE REGULATOR PROTEIN 1"/>
    <property type="match status" value="1"/>
</dbReference>